<dbReference type="EMBL" id="QGLF01000008">
    <property type="protein sequence ID" value="PWR17786.1"/>
    <property type="molecule type" value="Genomic_DNA"/>
</dbReference>
<evidence type="ECO:0000256" key="1">
    <source>
        <dbReference type="ARBA" id="ARBA00004635"/>
    </source>
</evidence>
<keyword evidence="2 7" id="KW-0732">Signal</keyword>
<dbReference type="OrthoDB" id="9812878at2"/>
<dbReference type="Proteomes" id="UP000246077">
    <property type="component" value="Unassembled WGS sequence"/>
</dbReference>
<gene>
    <name evidence="8" type="ORF">DKG75_21825</name>
</gene>
<evidence type="ECO:0000256" key="2">
    <source>
        <dbReference type="ARBA" id="ARBA00022729"/>
    </source>
</evidence>
<organism evidence="8 9">
    <name type="scientific">Zavarzinia compransoris</name>
    <dbReference type="NCBI Taxonomy" id="1264899"/>
    <lineage>
        <taxon>Bacteria</taxon>
        <taxon>Pseudomonadati</taxon>
        <taxon>Pseudomonadota</taxon>
        <taxon>Alphaproteobacteria</taxon>
        <taxon>Rhodospirillales</taxon>
        <taxon>Zavarziniaceae</taxon>
        <taxon>Zavarzinia</taxon>
    </lineage>
</organism>
<reference evidence="9" key="1">
    <citation type="submission" date="2018-05" db="EMBL/GenBank/DDBJ databases">
        <title>Zavarzinia sp. HR-AS.</title>
        <authorList>
            <person name="Lee Y."/>
            <person name="Jeon C.O."/>
        </authorList>
    </citation>
    <scope>NUCLEOTIDE SEQUENCE [LARGE SCALE GENOMIC DNA]</scope>
    <source>
        <strain evidence="9">DSM 1231</strain>
    </source>
</reference>
<name>A0A317DV85_9PROT</name>
<feature type="signal peptide" evidence="7">
    <location>
        <begin position="1"/>
        <end position="26"/>
    </location>
</feature>
<dbReference type="RefSeq" id="WP_109923314.1">
    <property type="nucleotide sequence ID" value="NZ_QGLF01000008.1"/>
</dbReference>
<dbReference type="CDD" id="cd13598">
    <property type="entry name" value="PBP2_lipoprotein_IlpA_like"/>
    <property type="match status" value="1"/>
</dbReference>
<dbReference type="AlphaFoldDB" id="A0A317DV85"/>
<evidence type="ECO:0000256" key="7">
    <source>
        <dbReference type="SAM" id="SignalP"/>
    </source>
</evidence>
<accession>A0A317DV85</accession>
<evidence type="ECO:0000256" key="4">
    <source>
        <dbReference type="ARBA" id="ARBA00023139"/>
    </source>
</evidence>
<evidence type="ECO:0000256" key="6">
    <source>
        <dbReference type="PIRNR" id="PIRNR002854"/>
    </source>
</evidence>
<evidence type="ECO:0000313" key="9">
    <source>
        <dbReference type="Proteomes" id="UP000246077"/>
    </source>
</evidence>
<comment type="subcellular location">
    <subcellularLocation>
        <location evidence="1">Membrane</location>
        <topology evidence="1">Lipid-anchor</topology>
    </subcellularLocation>
</comment>
<dbReference type="GO" id="GO:0016020">
    <property type="term" value="C:membrane"/>
    <property type="evidence" value="ECO:0007669"/>
    <property type="project" value="UniProtKB-SubCell"/>
</dbReference>
<dbReference type="PANTHER" id="PTHR30429">
    <property type="entry name" value="D-METHIONINE-BINDING LIPOPROTEIN METQ"/>
    <property type="match status" value="1"/>
</dbReference>
<evidence type="ECO:0000256" key="3">
    <source>
        <dbReference type="ARBA" id="ARBA00023136"/>
    </source>
</evidence>
<protein>
    <recommendedName>
        <fullName evidence="6">Lipoprotein</fullName>
    </recommendedName>
</protein>
<dbReference type="Pfam" id="PF03180">
    <property type="entry name" value="Lipoprotein_9"/>
    <property type="match status" value="1"/>
</dbReference>
<dbReference type="InterPro" id="IPR004872">
    <property type="entry name" value="Lipoprotein_NlpA"/>
</dbReference>
<keyword evidence="9" id="KW-1185">Reference proteome</keyword>
<comment type="caution">
    <text evidence="8">The sequence shown here is derived from an EMBL/GenBank/DDBJ whole genome shotgun (WGS) entry which is preliminary data.</text>
</comment>
<feature type="chain" id="PRO_5016264699" description="Lipoprotein" evidence="7">
    <location>
        <begin position="27"/>
        <end position="266"/>
    </location>
</feature>
<dbReference type="NCBIfam" id="TIGR00363">
    <property type="entry name" value="MetQ/NlpA family lipoprotein"/>
    <property type="match status" value="1"/>
</dbReference>
<dbReference type="Gene3D" id="3.40.190.10">
    <property type="entry name" value="Periplasmic binding protein-like II"/>
    <property type="match status" value="2"/>
</dbReference>
<evidence type="ECO:0000313" key="8">
    <source>
        <dbReference type="EMBL" id="PWR17786.1"/>
    </source>
</evidence>
<evidence type="ECO:0000256" key="5">
    <source>
        <dbReference type="ARBA" id="ARBA00023288"/>
    </source>
</evidence>
<sequence>MFRRQFIRIAGLAVAAGLALSGPAFGADKVKVGITGGEDEQIWEKVRELAKADGLDIELVVFSDYLLPNEALNAGDLDLNAFQHVPYLDNQIKAKGYDITPIATTIVTPIGLYSAKVKAFKDLPDGAAIGIPNDPSNGGRGLLLLQAEGAIKLRAGTGITPSVADIVENPRKLRIKELDAAQISRSLPDLDAAVINTNYALQAGLKPRTDAIAIEARENNPYANVIAARTKDKDKPLYARVVKVYHQQAVRDFIEKTFDGNILPAW</sequence>
<dbReference type="PANTHER" id="PTHR30429:SF1">
    <property type="entry name" value="D-METHIONINE-BINDING LIPOPROTEIN METQ-RELATED"/>
    <property type="match status" value="1"/>
</dbReference>
<comment type="similarity">
    <text evidence="6">Belongs to the nlpA lipoprotein family.</text>
</comment>
<dbReference type="PIRSF" id="PIRSF002854">
    <property type="entry name" value="MetQ"/>
    <property type="match status" value="1"/>
</dbReference>
<keyword evidence="5 6" id="KW-0449">Lipoprotein</keyword>
<keyword evidence="3" id="KW-0472">Membrane</keyword>
<dbReference type="SUPFAM" id="SSF53850">
    <property type="entry name" value="Periplasmic binding protein-like II"/>
    <property type="match status" value="1"/>
</dbReference>
<proteinExistence type="inferred from homology"/>
<keyword evidence="4" id="KW-0564">Palmitate</keyword>